<dbReference type="EMBL" id="LAZR01022835">
    <property type="protein sequence ID" value="KKL80504.1"/>
    <property type="molecule type" value="Genomic_DNA"/>
</dbReference>
<dbReference type="InterPro" id="IPR013762">
    <property type="entry name" value="Integrase-like_cat_sf"/>
</dbReference>
<keyword evidence="2" id="KW-0238">DNA-binding</keyword>
<feature type="domain" description="Tyr recombinase" evidence="4">
    <location>
        <begin position="158"/>
        <end position="325"/>
    </location>
</feature>
<comment type="similarity">
    <text evidence="1">Belongs to the 'phage' integrase family.</text>
</comment>
<name>A0A0F9F2C8_9ZZZZ</name>
<dbReference type="GO" id="GO:0006310">
    <property type="term" value="P:DNA recombination"/>
    <property type="evidence" value="ECO:0007669"/>
    <property type="project" value="UniProtKB-KW"/>
</dbReference>
<dbReference type="SUPFAM" id="SSF56349">
    <property type="entry name" value="DNA breaking-rejoining enzymes"/>
    <property type="match status" value="1"/>
</dbReference>
<evidence type="ECO:0000259" key="4">
    <source>
        <dbReference type="PROSITE" id="PS51898"/>
    </source>
</evidence>
<dbReference type="PROSITE" id="PS51898">
    <property type="entry name" value="TYR_RECOMBINASE"/>
    <property type="match status" value="1"/>
</dbReference>
<dbReference type="PANTHER" id="PTHR30349:SF64">
    <property type="entry name" value="PROPHAGE INTEGRASE INTD-RELATED"/>
    <property type="match status" value="1"/>
</dbReference>
<protein>
    <recommendedName>
        <fullName evidence="4">Tyr recombinase domain-containing protein</fullName>
    </recommendedName>
</protein>
<dbReference type="Gene3D" id="1.10.443.10">
    <property type="entry name" value="Intergrase catalytic core"/>
    <property type="match status" value="1"/>
</dbReference>
<dbReference type="GO" id="GO:0015074">
    <property type="term" value="P:DNA integration"/>
    <property type="evidence" value="ECO:0007669"/>
    <property type="project" value="InterPro"/>
</dbReference>
<accession>A0A0F9F2C8</accession>
<keyword evidence="3" id="KW-0233">DNA recombination</keyword>
<evidence type="ECO:0000313" key="5">
    <source>
        <dbReference type="EMBL" id="KKL80504.1"/>
    </source>
</evidence>
<reference evidence="5" key="1">
    <citation type="journal article" date="2015" name="Nature">
        <title>Complex archaea that bridge the gap between prokaryotes and eukaryotes.</title>
        <authorList>
            <person name="Spang A."/>
            <person name="Saw J.H."/>
            <person name="Jorgensen S.L."/>
            <person name="Zaremba-Niedzwiedzka K."/>
            <person name="Martijn J."/>
            <person name="Lind A.E."/>
            <person name="van Eijk R."/>
            <person name="Schleper C."/>
            <person name="Guy L."/>
            <person name="Ettema T.J."/>
        </authorList>
    </citation>
    <scope>NUCLEOTIDE SEQUENCE</scope>
</reference>
<gene>
    <name evidence="5" type="ORF">LCGC14_2004100</name>
</gene>
<comment type="caution">
    <text evidence="5">The sequence shown here is derived from an EMBL/GenBank/DDBJ whole genome shotgun (WGS) entry which is preliminary data.</text>
</comment>
<dbReference type="AlphaFoldDB" id="A0A0F9F2C8"/>
<dbReference type="Gene3D" id="1.10.150.130">
    <property type="match status" value="1"/>
</dbReference>
<dbReference type="InterPro" id="IPR050090">
    <property type="entry name" value="Tyrosine_recombinase_XerCD"/>
</dbReference>
<dbReference type="InterPro" id="IPR002104">
    <property type="entry name" value="Integrase_catalytic"/>
</dbReference>
<dbReference type="InterPro" id="IPR011010">
    <property type="entry name" value="DNA_brk_join_enz"/>
</dbReference>
<dbReference type="GO" id="GO:0003677">
    <property type="term" value="F:DNA binding"/>
    <property type="evidence" value="ECO:0007669"/>
    <property type="project" value="UniProtKB-KW"/>
</dbReference>
<proteinExistence type="inferred from homology"/>
<dbReference type="PANTHER" id="PTHR30349">
    <property type="entry name" value="PHAGE INTEGRASE-RELATED"/>
    <property type="match status" value="1"/>
</dbReference>
<evidence type="ECO:0000256" key="1">
    <source>
        <dbReference type="ARBA" id="ARBA00008857"/>
    </source>
</evidence>
<organism evidence="5">
    <name type="scientific">marine sediment metagenome</name>
    <dbReference type="NCBI Taxonomy" id="412755"/>
    <lineage>
        <taxon>unclassified sequences</taxon>
        <taxon>metagenomes</taxon>
        <taxon>ecological metagenomes</taxon>
    </lineage>
</organism>
<sequence length="332" mass="38098">MRKVWIYKRRGVKGWWAGWYESGKRKAKALPTRKLAEHFCQLKYSQLNSDVFTGIVSAGWEQMLEEYRHCKRVAGVTEASLYETSLTFRHFERIAGKCSSKQISQNSVDKFILLRGEEVKRPTLNKDIRNLKTFVKWCVEHRYIGQEIKLRQLKEDERPVKSLNSTQIKKLLSAARTSPPMKIRIMLALGTGLRRGDIESLKISDVDFESNSITTASKKTRKSMGSRPVSAELMAELSRYVCSLDVGQEKLFSDSFNHYKWRKLCDAAGITDLKFHDLRKTFGSMLAQNGISTAVTQKLLEHSSPHLTNKVYTNVDPVLRHAVEQLPVGEWL</sequence>
<dbReference type="Pfam" id="PF00589">
    <property type="entry name" value="Phage_integrase"/>
    <property type="match status" value="1"/>
</dbReference>
<evidence type="ECO:0000256" key="3">
    <source>
        <dbReference type="ARBA" id="ARBA00023172"/>
    </source>
</evidence>
<dbReference type="CDD" id="cd00796">
    <property type="entry name" value="INT_Rci_Hp1_C"/>
    <property type="match status" value="1"/>
</dbReference>
<dbReference type="InterPro" id="IPR010998">
    <property type="entry name" value="Integrase_recombinase_N"/>
</dbReference>
<evidence type="ECO:0000256" key="2">
    <source>
        <dbReference type="ARBA" id="ARBA00023125"/>
    </source>
</evidence>